<sequence>MSSRDHPAELLEIRPVAPTFAEYLPKVRARVAQGTLGVYDTRWKRIERDWGTRRLDEPTVGGVTDMRDAARRHAKRDRNSRDGRGAAEAMVSALRCMYKHAENDGVELPWVEKQQISIHWIRHTTLTWVERKFSFAVARAYAGHVEPDSRTGRTHLRNHVAPAGAPWFWLDRFILWAWSTIPPPRFRLISLVVADGIETVADDTGSGGR</sequence>
<evidence type="ECO:0000313" key="1">
    <source>
        <dbReference type="EMBL" id="RDI51126.1"/>
    </source>
</evidence>
<keyword evidence="2" id="KW-1185">Reference proteome</keyword>
<dbReference type="RefSeq" id="WP_211339403.1">
    <property type="nucleotide sequence ID" value="NZ_QQAZ01000005.1"/>
</dbReference>
<proteinExistence type="predicted"/>
<reference evidence="1 2" key="1">
    <citation type="submission" date="2018-07" db="EMBL/GenBank/DDBJ databases">
        <title>Genomic Encyclopedia of Type Strains, Phase IV (KMG-IV): sequencing the most valuable type-strain genomes for metagenomic binning, comparative biology and taxonomic classification.</title>
        <authorList>
            <person name="Goeker M."/>
        </authorList>
    </citation>
    <scope>NUCLEOTIDE SEQUENCE [LARGE SCALE GENOMIC DNA]</scope>
    <source>
        <strain evidence="1 2">DSM 44952</strain>
    </source>
</reference>
<dbReference type="EMBL" id="QQAZ01000005">
    <property type="protein sequence ID" value="RDI51126.1"/>
    <property type="molecule type" value="Genomic_DNA"/>
</dbReference>
<name>A0A370H4N0_9NOCA</name>
<protein>
    <submittedName>
        <fullName evidence="1">Uncharacterized protein</fullName>
    </submittedName>
</protein>
<accession>A0A370H4N0</accession>
<dbReference type="STRING" id="1210089.GCA_001613165_04764"/>
<gene>
    <name evidence="1" type="ORF">DFR68_105604</name>
</gene>
<dbReference type="AlphaFoldDB" id="A0A370H4N0"/>
<organism evidence="1 2">
    <name type="scientific">Nocardia mexicana</name>
    <dbReference type="NCBI Taxonomy" id="279262"/>
    <lineage>
        <taxon>Bacteria</taxon>
        <taxon>Bacillati</taxon>
        <taxon>Actinomycetota</taxon>
        <taxon>Actinomycetes</taxon>
        <taxon>Mycobacteriales</taxon>
        <taxon>Nocardiaceae</taxon>
        <taxon>Nocardia</taxon>
    </lineage>
</organism>
<evidence type="ECO:0000313" key="2">
    <source>
        <dbReference type="Proteomes" id="UP000255355"/>
    </source>
</evidence>
<comment type="caution">
    <text evidence="1">The sequence shown here is derived from an EMBL/GenBank/DDBJ whole genome shotgun (WGS) entry which is preliminary data.</text>
</comment>
<dbReference type="Proteomes" id="UP000255355">
    <property type="component" value="Unassembled WGS sequence"/>
</dbReference>